<accession>A0ABX1SNU2</accession>
<proteinExistence type="predicted"/>
<dbReference type="EMBL" id="JABBMI010000055">
    <property type="protein sequence ID" value="NMK53974.1"/>
    <property type="molecule type" value="Genomic_DNA"/>
</dbReference>
<protein>
    <recommendedName>
        <fullName evidence="3">Phage protein</fullName>
    </recommendedName>
</protein>
<organism evidence="1 2">
    <name type="scientific">Staphylococcus capitis</name>
    <dbReference type="NCBI Taxonomy" id="29388"/>
    <lineage>
        <taxon>Bacteria</taxon>
        <taxon>Bacillati</taxon>
        <taxon>Bacillota</taxon>
        <taxon>Bacilli</taxon>
        <taxon>Bacillales</taxon>
        <taxon>Staphylococcaceae</taxon>
        <taxon>Staphylococcus</taxon>
    </lineage>
</organism>
<reference evidence="1 2" key="1">
    <citation type="submission" date="2020-04" db="EMBL/GenBank/DDBJ databases">
        <title>The Epidemiology and Molecular Characteristics of Linezolid-Resistant Staphylococcus capitis in Huashan Hospital, Shanghai.</title>
        <authorList>
            <person name="Ding L."/>
            <person name="Li P."/>
            <person name="Yang Y."/>
            <person name="Lin D."/>
            <person name="Xu X."/>
        </authorList>
    </citation>
    <scope>NUCLEOTIDE SEQUENCE [LARGE SCALE GENOMIC DNA]</scope>
    <source>
        <strain evidence="1 2">17-84</strain>
    </source>
</reference>
<comment type="caution">
    <text evidence="1">The sequence shown here is derived from an EMBL/GenBank/DDBJ whole genome shotgun (WGS) entry which is preliminary data.</text>
</comment>
<dbReference type="RefSeq" id="WP_168992936.1">
    <property type="nucleotide sequence ID" value="NZ_JABBMI010000055.1"/>
</dbReference>
<gene>
    <name evidence="1" type="ORF">HHM24_04305</name>
</gene>
<sequence length="244" mass="27989">MATEKQIQEVASNFESTFGDGNGTELGNRLRTEDEATAEEIVDQFLRAEQFPMDANIYNVNVDIIIQSGMSNELWAESYIDAHDITTSEEIQRAKSEDMFYFINDNLDKTKIFVKVNESLREWLEEHGTVEYLAQEMEKAYEPQELEEIIPIEASTEVTEKLRNALSEEGFPSDVDVDEVEYLIANVKLTATYEALAERHIDDIEASGSVQSYIRNQFYTDIINENVFDFDVEITSDPEDFQEA</sequence>
<evidence type="ECO:0000313" key="2">
    <source>
        <dbReference type="Proteomes" id="UP000538955"/>
    </source>
</evidence>
<evidence type="ECO:0008006" key="3">
    <source>
        <dbReference type="Google" id="ProtNLM"/>
    </source>
</evidence>
<dbReference type="Proteomes" id="UP000538955">
    <property type="component" value="Unassembled WGS sequence"/>
</dbReference>
<keyword evidence="2" id="KW-1185">Reference proteome</keyword>
<evidence type="ECO:0000313" key="1">
    <source>
        <dbReference type="EMBL" id="NMK53974.1"/>
    </source>
</evidence>
<name>A0ABX1SNU2_STACP</name>